<name>A0A0E0FM24_ORYNI</name>
<dbReference type="Gramene" id="ONIVA01G19140.1">
    <property type="protein sequence ID" value="ONIVA01G19140.1"/>
    <property type="gene ID" value="ONIVA01G19140"/>
</dbReference>
<dbReference type="EnsemblPlants" id="ONIVA01G19140.1">
    <property type="protein sequence ID" value="ONIVA01G19140.1"/>
    <property type="gene ID" value="ONIVA01G19140"/>
</dbReference>
<sequence length="177" mass="20011">MTGGYLLVSRGSVGTSGVVIVAAAPEKRETGGWIWRQRKRGYWRESERIEAAAVLPFSLVAVFPSCNYRPRAPATVASQATERHPPLSRLACWPPAALPRPEREKRRKRRVMTWITLTCGDHVGPTLTQPSRIPHLCKGTRRASRERWRDQQAECTVMIEVAHCDDKVLGRHRVSLH</sequence>
<dbReference type="OMA" id="ETGGWIW"/>
<keyword evidence="2" id="KW-1185">Reference proteome</keyword>
<accession>A0A0E0FM24</accession>
<dbReference type="Proteomes" id="UP000006591">
    <property type="component" value="Chromosome 1"/>
</dbReference>
<protein>
    <submittedName>
        <fullName evidence="1">Uncharacterized protein</fullName>
    </submittedName>
</protein>
<evidence type="ECO:0000313" key="2">
    <source>
        <dbReference type="Proteomes" id="UP000006591"/>
    </source>
</evidence>
<organism evidence="1">
    <name type="scientific">Oryza nivara</name>
    <name type="common">Indian wild rice</name>
    <name type="synonym">Oryza sativa f. spontanea</name>
    <dbReference type="NCBI Taxonomy" id="4536"/>
    <lineage>
        <taxon>Eukaryota</taxon>
        <taxon>Viridiplantae</taxon>
        <taxon>Streptophyta</taxon>
        <taxon>Embryophyta</taxon>
        <taxon>Tracheophyta</taxon>
        <taxon>Spermatophyta</taxon>
        <taxon>Magnoliopsida</taxon>
        <taxon>Liliopsida</taxon>
        <taxon>Poales</taxon>
        <taxon>Poaceae</taxon>
        <taxon>BOP clade</taxon>
        <taxon>Oryzoideae</taxon>
        <taxon>Oryzeae</taxon>
        <taxon>Oryzinae</taxon>
        <taxon>Oryza</taxon>
    </lineage>
</organism>
<dbReference type="HOGENOM" id="CLU_130124_0_0_1"/>
<reference evidence="1" key="2">
    <citation type="submission" date="2018-04" db="EMBL/GenBank/DDBJ databases">
        <title>OnivRS2 (Oryza nivara Reference Sequence Version 2).</title>
        <authorList>
            <person name="Zhang J."/>
            <person name="Kudrna D."/>
            <person name="Lee S."/>
            <person name="Talag J."/>
            <person name="Rajasekar S."/>
            <person name="Welchert J."/>
            <person name="Hsing Y.-I."/>
            <person name="Wing R.A."/>
        </authorList>
    </citation>
    <scope>NUCLEOTIDE SEQUENCE [LARGE SCALE GENOMIC DNA]</scope>
</reference>
<reference evidence="1" key="1">
    <citation type="submission" date="2015-04" db="UniProtKB">
        <authorList>
            <consortium name="EnsemblPlants"/>
        </authorList>
    </citation>
    <scope>IDENTIFICATION</scope>
    <source>
        <strain evidence="1">SL10</strain>
    </source>
</reference>
<evidence type="ECO:0000313" key="1">
    <source>
        <dbReference type="EnsemblPlants" id="ONIVA01G19140.1"/>
    </source>
</evidence>
<dbReference type="AlphaFoldDB" id="A0A0E0FM24"/>
<proteinExistence type="predicted"/>